<accession>A0A162NQV3</accession>
<dbReference type="Pfam" id="PF08840">
    <property type="entry name" value="BAAT_C"/>
    <property type="match status" value="1"/>
</dbReference>
<dbReference type="PANTHER" id="PTHR10824:SF4">
    <property type="entry name" value="ACYL-COENZYME A THIOESTERASE 1-LIKE"/>
    <property type="match status" value="1"/>
</dbReference>
<protein>
    <submittedName>
        <fullName evidence="5">Acyl-CoA thioesterase 1</fullName>
    </submittedName>
</protein>
<dbReference type="Pfam" id="PF04775">
    <property type="entry name" value="Bile_Hydr_Trans"/>
    <property type="match status" value="1"/>
</dbReference>
<evidence type="ECO:0000259" key="3">
    <source>
        <dbReference type="Pfam" id="PF04775"/>
    </source>
</evidence>
<dbReference type="Proteomes" id="UP000076482">
    <property type="component" value="Unassembled WGS sequence"/>
</dbReference>
<name>A0A162NQV3_BACCE</name>
<evidence type="ECO:0000256" key="2">
    <source>
        <dbReference type="PIRSR" id="PIRSR016521-1"/>
    </source>
</evidence>
<evidence type="ECO:0000256" key="1">
    <source>
        <dbReference type="ARBA" id="ARBA00006538"/>
    </source>
</evidence>
<dbReference type="InterPro" id="IPR006862">
    <property type="entry name" value="Thio_Ohase/aa_AcTrfase"/>
</dbReference>
<dbReference type="GO" id="GO:0006631">
    <property type="term" value="P:fatty acid metabolic process"/>
    <property type="evidence" value="ECO:0007669"/>
    <property type="project" value="TreeGrafter"/>
</dbReference>
<dbReference type="SUPFAM" id="SSF53474">
    <property type="entry name" value="alpha/beta-Hydrolases"/>
    <property type="match status" value="1"/>
</dbReference>
<feature type="active site" description="Charge relay system" evidence="2">
    <location>
        <position position="238"/>
    </location>
</feature>
<feature type="domain" description="Acyl-CoA thioester hydrolase/bile acid-CoA amino acid N-acetyltransferase" evidence="3">
    <location>
        <begin position="21"/>
        <end position="147"/>
    </location>
</feature>
<dbReference type="PIRSF" id="PIRSF016521">
    <property type="entry name" value="Acyl-CoA_hydro"/>
    <property type="match status" value="1"/>
</dbReference>
<evidence type="ECO:0000313" key="5">
    <source>
        <dbReference type="EMBL" id="KZD49413.1"/>
    </source>
</evidence>
<gene>
    <name evidence="5" type="ORF">B4088_6473</name>
</gene>
<dbReference type="InterPro" id="IPR016662">
    <property type="entry name" value="Acyl-CoA_thioEstase_long-chain"/>
</dbReference>
<comment type="caution">
    <text evidence="5">The sequence shown here is derived from an EMBL/GenBank/DDBJ whole genome shotgun (WGS) entry which is preliminary data.</text>
</comment>
<feature type="active site" description="Charge relay system" evidence="2">
    <location>
        <position position="387"/>
    </location>
</feature>
<reference evidence="5 6" key="1">
    <citation type="submission" date="2015-09" db="EMBL/GenBank/DDBJ databases">
        <title>Bacillus cereus food isolates.</title>
        <authorList>
            <person name="Boekhorst J."/>
        </authorList>
    </citation>
    <scope>NUCLEOTIDE SEQUENCE [LARGE SCALE GENOMIC DNA]</scope>
    <source>
        <strain evidence="5 6">B4088</strain>
    </source>
</reference>
<dbReference type="GO" id="GO:0047617">
    <property type="term" value="F:fatty acyl-CoA hydrolase activity"/>
    <property type="evidence" value="ECO:0007669"/>
    <property type="project" value="TreeGrafter"/>
</dbReference>
<dbReference type="Gene3D" id="3.40.50.1820">
    <property type="entry name" value="alpha/beta hydrolase"/>
    <property type="match status" value="1"/>
</dbReference>
<evidence type="ECO:0000313" key="6">
    <source>
        <dbReference type="Proteomes" id="UP000076482"/>
    </source>
</evidence>
<dbReference type="RefSeq" id="WP_063263631.1">
    <property type="nucleotide sequence ID" value="NZ_LJKE01000137.1"/>
</dbReference>
<dbReference type="PANTHER" id="PTHR10824">
    <property type="entry name" value="ACYL-COENZYME A THIOESTERASE-RELATED"/>
    <property type="match status" value="1"/>
</dbReference>
<dbReference type="GO" id="GO:0006637">
    <property type="term" value="P:acyl-CoA metabolic process"/>
    <property type="evidence" value="ECO:0007669"/>
    <property type="project" value="InterPro"/>
</dbReference>
<proteinExistence type="inferred from homology"/>
<evidence type="ECO:0000259" key="4">
    <source>
        <dbReference type="Pfam" id="PF08840"/>
    </source>
</evidence>
<organism evidence="5 6">
    <name type="scientific">Bacillus cereus</name>
    <dbReference type="NCBI Taxonomy" id="1396"/>
    <lineage>
        <taxon>Bacteria</taxon>
        <taxon>Bacillati</taxon>
        <taxon>Bacillota</taxon>
        <taxon>Bacilli</taxon>
        <taxon>Bacillales</taxon>
        <taxon>Bacillaceae</taxon>
        <taxon>Bacillus</taxon>
        <taxon>Bacillus cereus group</taxon>
    </lineage>
</organism>
<dbReference type="InterPro" id="IPR042490">
    <property type="entry name" value="Thio_Ohase/BAAT_N"/>
</dbReference>
<dbReference type="EMBL" id="LJKE01000137">
    <property type="protein sequence ID" value="KZD49413.1"/>
    <property type="molecule type" value="Genomic_DNA"/>
</dbReference>
<dbReference type="Gene3D" id="2.60.40.2240">
    <property type="entry name" value="Acyl-CoA thioester hydrolase/BAAT N-terminal domain"/>
    <property type="match status" value="1"/>
</dbReference>
<dbReference type="InterPro" id="IPR014940">
    <property type="entry name" value="BAAT_C"/>
</dbReference>
<feature type="domain" description="BAAT/Acyl-CoA thioester hydrolase C-terminal" evidence="4">
    <location>
        <begin position="209"/>
        <end position="424"/>
    </location>
</feature>
<feature type="active site" description="Charge relay system" evidence="2">
    <location>
        <position position="353"/>
    </location>
</feature>
<comment type="similarity">
    <text evidence="1">Belongs to the C/M/P thioester hydrolase family.</text>
</comment>
<dbReference type="PATRIC" id="fig|1396.535.peg.4973"/>
<dbReference type="InterPro" id="IPR029058">
    <property type="entry name" value="AB_hydrolase_fold"/>
</dbReference>
<sequence>MSIHKKTKPRIHVSSSISLIDSPIQIYITGLEPLQEVTIRASRIAEGIHDIYLESNATFIATKDGNVNLTEQAPINGSYTGIDGMGLFWSLDIIKIGEHYESTQNDKNPLSPQNLTLSLEINGSIIDEINISRLWKSKQIVRYPIRENGLVATYFYNENKKAYPGIIVLGGSEGGLNEYLSALLASHNFSVLALAYFGIDNLPKQLVEIPLEYIKTAIEWMKQREEVTNNWLGIHGTSRGSELALLSACLFHELKAVTSLNGSAIALSGIVPWSNVTTLPPAWTFKGKALPYASPENPISIALECRKMFEEHRGMPYRKWYNALTSNSEVVENATIPVEKIDGDVLLIAGEEDEADIVRLSKKAIDRLDTFHSPHFYKQLVYKGAGHSIGIPYLRINYNQGSKKDNAFASIDSWKKTIHFFQKSSQSQL</sequence>
<dbReference type="AlphaFoldDB" id="A0A162NQV3"/>